<name>A0A1G7DA59_9PROT</name>
<accession>A0A1G7DA59</accession>
<keyword evidence="3" id="KW-1185">Reference proteome</keyword>
<feature type="region of interest" description="Disordered" evidence="1">
    <location>
        <begin position="109"/>
        <end position="131"/>
    </location>
</feature>
<evidence type="ECO:0000256" key="1">
    <source>
        <dbReference type="SAM" id="MobiDB-lite"/>
    </source>
</evidence>
<protein>
    <submittedName>
        <fullName evidence="2">Uncharacterized protein</fullName>
    </submittedName>
</protein>
<feature type="region of interest" description="Disordered" evidence="1">
    <location>
        <begin position="1"/>
        <end position="41"/>
    </location>
</feature>
<sequence length="246" mass="26210">MCPLCQRGRRGTPASHGLRQGAMARPTPPPRPARARGSARLPRLLPGHWRRARTASATPMAGSCWSALTAARPWWRRTSSPRWPRPGCCPHCRRSRRQTPPAWAAHLPGPSLPSHHGALGAGAAAGSPRGAGAGGTRLIGWVGAAGPAIRPMGCPRRPLWSCEPDPPQAECGQGLGPVVGGNTWSTIGPGRWRQPCSRAAKPKKRYFPAAMWKAMQRVLRASMTTSRHNSTDDPAAGVASRGTRTP</sequence>
<feature type="region of interest" description="Disordered" evidence="1">
    <location>
        <begin position="223"/>
        <end position="246"/>
    </location>
</feature>
<dbReference type="EMBL" id="FMZX01000041">
    <property type="protein sequence ID" value="SDE47870.1"/>
    <property type="molecule type" value="Genomic_DNA"/>
</dbReference>
<feature type="compositionally biased region" description="Low complexity" evidence="1">
    <location>
        <begin position="117"/>
        <end position="128"/>
    </location>
</feature>
<dbReference type="Proteomes" id="UP000198925">
    <property type="component" value="Unassembled WGS sequence"/>
</dbReference>
<dbReference type="AlphaFoldDB" id="A0A1G7DA59"/>
<evidence type="ECO:0000313" key="3">
    <source>
        <dbReference type="Proteomes" id="UP000198925"/>
    </source>
</evidence>
<organism evidence="2 3">
    <name type="scientific">Belnapia rosea</name>
    <dbReference type="NCBI Taxonomy" id="938405"/>
    <lineage>
        <taxon>Bacteria</taxon>
        <taxon>Pseudomonadati</taxon>
        <taxon>Pseudomonadota</taxon>
        <taxon>Alphaproteobacteria</taxon>
        <taxon>Acetobacterales</taxon>
        <taxon>Roseomonadaceae</taxon>
        <taxon>Belnapia</taxon>
    </lineage>
</organism>
<gene>
    <name evidence="2" type="ORF">SAMN04487779_104115</name>
</gene>
<reference evidence="2 3" key="1">
    <citation type="submission" date="2016-10" db="EMBL/GenBank/DDBJ databases">
        <authorList>
            <person name="de Groot N.N."/>
        </authorList>
    </citation>
    <scope>NUCLEOTIDE SEQUENCE [LARGE SCALE GENOMIC DNA]</scope>
    <source>
        <strain evidence="2 3">CPCC 100156</strain>
    </source>
</reference>
<proteinExistence type="predicted"/>
<evidence type="ECO:0000313" key="2">
    <source>
        <dbReference type="EMBL" id="SDE47870.1"/>
    </source>
</evidence>